<keyword evidence="3" id="KW-1185">Reference proteome</keyword>
<organism evidence="2 3">
    <name type="scientific">Hydrogenophaga atypica</name>
    <dbReference type="NCBI Taxonomy" id="249409"/>
    <lineage>
        <taxon>Bacteria</taxon>
        <taxon>Pseudomonadati</taxon>
        <taxon>Pseudomonadota</taxon>
        <taxon>Betaproteobacteria</taxon>
        <taxon>Burkholderiales</taxon>
        <taxon>Comamonadaceae</taxon>
        <taxon>Hydrogenophaga</taxon>
    </lineage>
</organism>
<dbReference type="Proteomes" id="UP001596501">
    <property type="component" value="Unassembled WGS sequence"/>
</dbReference>
<dbReference type="Gene3D" id="3.40.50.1820">
    <property type="entry name" value="alpha/beta hydrolase"/>
    <property type="match status" value="1"/>
</dbReference>
<name>A0ABW2QEJ1_9BURK</name>
<dbReference type="SUPFAM" id="SSF53474">
    <property type="entry name" value="alpha/beta-Hydrolases"/>
    <property type="match status" value="1"/>
</dbReference>
<evidence type="ECO:0000259" key="1">
    <source>
        <dbReference type="Pfam" id="PF00561"/>
    </source>
</evidence>
<dbReference type="EMBL" id="JBHTCA010000001">
    <property type="protein sequence ID" value="MFC7407416.1"/>
    <property type="molecule type" value="Genomic_DNA"/>
</dbReference>
<dbReference type="InterPro" id="IPR000073">
    <property type="entry name" value="AB_hydrolase_1"/>
</dbReference>
<comment type="caution">
    <text evidence="2">The sequence shown here is derived from an EMBL/GenBank/DDBJ whole genome shotgun (WGS) entry which is preliminary data.</text>
</comment>
<dbReference type="InterPro" id="IPR000639">
    <property type="entry name" value="Epox_hydrolase-like"/>
</dbReference>
<proteinExistence type="predicted"/>
<dbReference type="PANTHER" id="PTHR46438:SF11">
    <property type="entry name" value="LIPASE-RELATED"/>
    <property type="match status" value="1"/>
</dbReference>
<protein>
    <submittedName>
        <fullName evidence="2">Alpha/beta fold hydrolase</fullName>
    </submittedName>
</protein>
<dbReference type="GO" id="GO:0016787">
    <property type="term" value="F:hydrolase activity"/>
    <property type="evidence" value="ECO:0007669"/>
    <property type="project" value="UniProtKB-KW"/>
</dbReference>
<dbReference type="PRINTS" id="PR00412">
    <property type="entry name" value="EPOXHYDRLASE"/>
</dbReference>
<evidence type="ECO:0000313" key="2">
    <source>
        <dbReference type="EMBL" id="MFC7407416.1"/>
    </source>
</evidence>
<evidence type="ECO:0000313" key="3">
    <source>
        <dbReference type="Proteomes" id="UP001596501"/>
    </source>
</evidence>
<dbReference type="PANTHER" id="PTHR46438">
    <property type="entry name" value="ALPHA/BETA-HYDROLASES SUPERFAMILY PROTEIN"/>
    <property type="match status" value="1"/>
</dbReference>
<reference evidence="3" key="1">
    <citation type="journal article" date="2019" name="Int. J. Syst. Evol. Microbiol.">
        <title>The Global Catalogue of Microorganisms (GCM) 10K type strain sequencing project: providing services to taxonomists for standard genome sequencing and annotation.</title>
        <authorList>
            <consortium name="The Broad Institute Genomics Platform"/>
            <consortium name="The Broad Institute Genome Sequencing Center for Infectious Disease"/>
            <person name="Wu L."/>
            <person name="Ma J."/>
        </authorList>
    </citation>
    <scope>NUCLEOTIDE SEQUENCE [LARGE SCALE GENOMIC DNA]</scope>
    <source>
        <strain evidence="3">CGMCC 1.12371</strain>
    </source>
</reference>
<accession>A0ABW2QEJ1</accession>
<keyword evidence="2" id="KW-0378">Hydrolase</keyword>
<dbReference type="InterPro" id="IPR029058">
    <property type="entry name" value="AB_hydrolase_fold"/>
</dbReference>
<gene>
    <name evidence="2" type="ORF">ACFQPB_00935</name>
</gene>
<dbReference type="PRINTS" id="PR00111">
    <property type="entry name" value="ABHYDROLASE"/>
</dbReference>
<feature type="domain" description="AB hydrolase-1" evidence="1">
    <location>
        <begin position="45"/>
        <end position="273"/>
    </location>
</feature>
<sequence length="290" mass="32117">MVTLPPEPTPTTWADLLAQQQRAQRLNTPCGDGQLVWHRWGEGAPVVLLHGGSGSWIHWVRNIDALAQAGHSVWVPDLPGFGDSSPPPEGHDADVMPPLLEQGLATLLGTTPVDLIGFSFGGMVASLWAAAHPARVRRLLLLGAPGLGIERAQPLDLRMWSHLPEGAPREAVMRHNLLALMLQHPASVTDLVLRMQAHNLKREHRRMKRRMLSQTDVLRHTLPRLACPLWGLWGTNDALFVDRHAEVAQALALAPHFRHLHWVPDAGHWVQFEAHAAVNAWLLDWLAPPP</sequence>
<dbReference type="Pfam" id="PF00561">
    <property type="entry name" value="Abhydrolase_1"/>
    <property type="match status" value="1"/>
</dbReference>
<dbReference type="RefSeq" id="WP_382219033.1">
    <property type="nucleotide sequence ID" value="NZ_JBHTCA010000001.1"/>
</dbReference>